<sequence>MNEPVGSSRQIVGDADSAEEAAALVVAHFPPGCGPAIDGTADDLDRP</sequence>
<name>A0ABU2T8G2_9ACTN</name>
<dbReference type="InterPro" id="IPR045682">
    <property type="entry name" value="DUF6193"/>
</dbReference>
<proteinExistence type="predicted"/>
<evidence type="ECO:0000313" key="2">
    <source>
        <dbReference type="Proteomes" id="UP001180551"/>
    </source>
</evidence>
<dbReference type="Pfam" id="PF19692">
    <property type="entry name" value="DUF6193"/>
    <property type="match status" value="1"/>
</dbReference>
<comment type="caution">
    <text evidence="1">The sequence shown here is derived from an EMBL/GenBank/DDBJ whole genome shotgun (WGS) entry which is preliminary data.</text>
</comment>
<dbReference type="RefSeq" id="WP_311624408.1">
    <property type="nucleotide sequence ID" value="NZ_JAVRFE010000018.1"/>
</dbReference>
<organism evidence="1 2">
    <name type="scientific">Streptomyces mooreae</name>
    <dbReference type="NCBI Taxonomy" id="3075523"/>
    <lineage>
        <taxon>Bacteria</taxon>
        <taxon>Bacillati</taxon>
        <taxon>Actinomycetota</taxon>
        <taxon>Actinomycetes</taxon>
        <taxon>Kitasatosporales</taxon>
        <taxon>Streptomycetaceae</taxon>
        <taxon>Streptomyces</taxon>
    </lineage>
</organism>
<accession>A0ABU2T8G2</accession>
<dbReference type="Proteomes" id="UP001180551">
    <property type="component" value="Unassembled WGS sequence"/>
</dbReference>
<gene>
    <name evidence="1" type="ORF">RM550_15785</name>
</gene>
<dbReference type="EMBL" id="JAVRFE010000018">
    <property type="protein sequence ID" value="MDT0457184.1"/>
    <property type="molecule type" value="Genomic_DNA"/>
</dbReference>
<keyword evidence="2" id="KW-1185">Reference proteome</keyword>
<reference evidence="1" key="1">
    <citation type="submission" date="2024-05" db="EMBL/GenBank/DDBJ databases">
        <title>30 novel species of actinomycetes from the DSMZ collection.</title>
        <authorList>
            <person name="Nouioui I."/>
        </authorList>
    </citation>
    <scope>NUCLEOTIDE SEQUENCE</scope>
    <source>
        <strain evidence="1">DSM 41527</strain>
    </source>
</reference>
<evidence type="ECO:0000313" key="1">
    <source>
        <dbReference type="EMBL" id="MDT0457184.1"/>
    </source>
</evidence>
<protein>
    <submittedName>
        <fullName evidence="1">DUF6193 family natural product biosynthesis protein</fullName>
    </submittedName>
</protein>